<dbReference type="InterPro" id="IPR036249">
    <property type="entry name" value="Thioredoxin-like_sf"/>
</dbReference>
<accession>A0A673BN50</accession>
<name>A0A673BN50_9TELE</name>
<sequence length="58" mass="7057">MAQDMTLLWFSGSPPCWRLMIAVEEKNLRWTLKHITFSWIYGYISKIFYSEYITFKSQ</sequence>
<dbReference type="CDD" id="cd00570">
    <property type="entry name" value="GST_N_family"/>
    <property type="match status" value="1"/>
</dbReference>
<protein>
    <recommendedName>
        <fullName evidence="1">GST N-terminal domain-containing protein</fullName>
    </recommendedName>
</protein>
<feature type="domain" description="GST N-terminal" evidence="1">
    <location>
        <begin position="3"/>
        <end position="58"/>
    </location>
</feature>
<evidence type="ECO:0000313" key="2">
    <source>
        <dbReference type="Ensembl" id="ENSSORP00005042037.1"/>
    </source>
</evidence>
<dbReference type="SUPFAM" id="SSF52833">
    <property type="entry name" value="Thioredoxin-like"/>
    <property type="match status" value="1"/>
</dbReference>
<dbReference type="PROSITE" id="PS50404">
    <property type="entry name" value="GST_NTER"/>
    <property type="match status" value="1"/>
</dbReference>
<proteinExistence type="predicted"/>
<dbReference type="InterPro" id="IPR004045">
    <property type="entry name" value="Glutathione_S-Trfase_N"/>
</dbReference>
<evidence type="ECO:0000259" key="1">
    <source>
        <dbReference type="PROSITE" id="PS50404"/>
    </source>
</evidence>
<dbReference type="Ensembl" id="ENSSORT00005043109.1">
    <property type="protein sequence ID" value="ENSSORP00005042037.1"/>
    <property type="gene ID" value="ENSSORG00005019492.1"/>
</dbReference>
<dbReference type="Proteomes" id="UP000472271">
    <property type="component" value="Chromosome 11"/>
</dbReference>
<evidence type="ECO:0000313" key="3">
    <source>
        <dbReference type="Proteomes" id="UP000472271"/>
    </source>
</evidence>
<reference evidence="2" key="1">
    <citation type="submission" date="2019-06" db="EMBL/GenBank/DDBJ databases">
        <authorList>
            <consortium name="Wellcome Sanger Institute Data Sharing"/>
        </authorList>
    </citation>
    <scope>NUCLEOTIDE SEQUENCE [LARGE SCALE GENOMIC DNA]</scope>
</reference>
<organism evidence="2 3">
    <name type="scientific">Sphaeramia orbicularis</name>
    <name type="common">orbiculate cardinalfish</name>
    <dbReference type="NCBI Taxonomy" id="375764"/>
    <lineage>
        <taxon>Eukaryota</taxon>
        <taxon>Metazoa</taxon>
        <taxon>Chordata</taxon>
        <taxon>Craniata</taxon>
        <taxon>Vertebrata</taxon>
        <taxon>Euteleostomi</taxon>
        <taxon>Actinopterygii</taxon>
        <taxon>Neopterygii</taxon>
        <taxon>Teleostei</taxon>
        <taxon>Neoteleostei</taxon>
        <taxon>Acanthomorphata</taxon>
        <taxon>Gobiaria</taxon>
        <taxon>Kurtiformes</taxon>
        <taxon>Apogonoidei</taxon>
        <taxon>Apogonidae</taxon>
        <taxon>Apogoninae</taxon>
        <taxon>Sphaeramia</taxon>
    </lineage>
</organism>
<dbReference type="AlphaFoldDB" id="A0A673BN50"/>
<reference evidence="2" key="3">
    <citation type="submission" date="2025-09" db="UniProtKB">
        <authorList>
            <consortium name="Ensembl"/>
        </authorList>
    </citation>
    <scope>IDENTIFICATION</scope>
</reference>
<dbReference type="Gene3D" id="3.40.30.10">
    <property type="entry name" value="Glutaredoxin"/>
    <property type="match status" value="1"/>
</dbReference>
<keyword evidence="3" id="KW-1185">Reference proteome</keyword>
<dbReference type="InParanoid" id="A0A673BN50"/>
<reference evidence="2" key="2">
    <citation type="submission" date="2025-08" db="UniProtKB">
        <authorList>
            <consortium name="Ensembl"/>
        </authorList>
    </citation>
    <scope>IDENTIFICATION</scope>
</reference>